<sequence length="238" mass="27527">MKEIPLDLKIADILQKEIKEKYREGERLPSEASLCSRFKASRYVVRKALSRLVQMGLINSRQGVGYFVAGKPLCIRYCLTPVCRYSDMVREMGLIPGAKLLKKERHLPPKEVKDALELSEGEEVYKLEILRYADGVPLAYSFTWLPTKFFEDFLNHTTPFFSLYEIMERVYGVRPLRMNSVLQAVFPTAKEALYLEISSGTPLLQISSVVKDEKYRRVEYTESKYRGDLCKVSIDFNQ</sequence>
<dbReference type="InterPro" id="IPR036390">
    <property type="entry name" value="WH_DNA-bd_sf"/>
</dbReference>
<accession>A0A1M7LNQ0</accession>
<dbReference type="GO" id="GO:0045892">
    <property type="term" value="P:negative regulation of DNA-templated transcription"/>
    <property type="evidence" value="ECO:0007669"/>
    <property type="project" value="TreeGrafter"/>
</dbReference>
<dbReference type="PROSITE" id="PS50949">
    <property type="entry name" value="HTH_GNTR"/>
    <property type="match status" value="1"/>
</dbReference>
<proteinExistence type="predicted"/>
<dbReference type="PANTHER" id="PTHR44846">
    <property type="entry name" value="MANNOSYL-D-GLYCERATE TRANSPORT/METABOLISM SYSTEM REPRESSOR MNGR-RELATED"/>
    <property type="match status" value="1"/>
</dbReference>
<dbReference type="InterPro" id="IPR050679">
    <property type="entry name" value="Bact_HTH_transcr_reg"/>
</dbReference>
<dbReference type="Pfam" id="PF07702">
    <property type="entry name" value="UTRA"/>
    <property type="match status" value="1"/>
</dbReference>
<keyword evidence="3" id="KW-0804">Transcription</keyword>
<reference evidence="6" key="1">
    <citation type="submission" date="2016-11" db="EMBL/GenBank/DDBJ databases">
        <authorList>
            <person name="Varghese N."/>
            <person name="Submissions S."/>
        </authorList>
    </citation>
    <scope>NUCLEOTIDE SEQUENCE [LARGE SCALE GENOMIC DNA]</scope>
    <source>
        <strain evidence="6">DSM 18802</strain>
    </source>
</reference>
<evidence type="ECO:0000256" key="2">
    <source>
        <dbReference type="ARBA" id="ARBA00023125"/>
    </source>
</evidence>
<dbReference type="SMART" id="SM00866">
    <property type="entry name" value="UTRA"/>
    <property type="match status" value="1"/>
</dbReference>
<dbReference type="SUPFAM" id="SSF64288">
    <property type="entry name" value="Chorismate lyase-like"/>
    <property type="match status" value="1"/>
</dbReference>
<dbReference type="AlphaFoldDB" id="A0A1M7LNQ0"/>
<dbReference type="InterPro" id="IPR011663">
    <property type="entry name" value="UTRA"/>
</dbReference>
<dbReference type="OrthoDB" id="457376at2"/>
<keyword evidence="2" id="KW-0238">DNA-binding</keyword>
<dbReference type="RefSeq" id="WP_073258013.1">
    <property type="nucleotide sequence ID" value="NZ_FRCR01000013.1"/>
</dbReference>
<protein>
    <submittedName>
        <fullName evidence="5">GntR family transcriptional regulator</fullName>
    </submittedName>
</protein>
<dbReference type="EMBL" id="FRCR01000013">
    <property type="protein sequence ID" value="SHM79877.1"/>
    <property type="molecule type" value="Genomic_DNA"/>
</dbReference>
<feature type="domain" description="HTH gntR-type" evidence="4">
    <location>
        <begin position="4"/>
        <end position="71"/>
    </location>
</feature>
<dbReference type="InterPro" id="IPR036388">
    <property type="entry name" value="WH-like_DNA-bd_sf"/>
</dbReference>
<dbReference type="GO" id="GO:0003700">
    <property type="term" value="F:DNA-binding transcription factor activity"/>
    <property type="evidence" value="ECO:0007669"/>
    <property type="project" value="InterPro"/>
</dbReference>
<dbReference type="Pfam" id="PF00392">
    <property type="entry name" value="GntR"/>
    <property type="match status" value="1"/>
</dbReference>
<evidence type="ECO:0000256" key="1">
    <source>
        <dbReference type="ARBA" id="ARBA00023015"/>
    </source>
</evidence>
<dbReference type="InterPro" id="IPR028978">
    <property type="entry name" value="Chorismate_lyase_/UTRA_dom_sf"/>
</dbReference>
<organism evidence="5 6">
    <name type="scientific">Caldanaerovirga acetigignens</name>
    <dbReference type="NCBI Taxonomy" id="447595"/>
    <lineage>
        <taxon>Bacteria</taxon>
        <taxon>Bacillati</taxon>
        <taxon>Bacillota</taxon>
        <taxon>Clostridia</taxon>
        <taxon>Thermosediminibacterales</taxon>
        <taxon>Thermosediminibacteraceae</taxon>
        <taxon>Caldanaerovirga</taxon>
    </lineage>
</organism>
<evidence type="ECO:0000256" key="3">
    <source>
        <dbReference type="ARBA" id="ARBA00023163"/>
    </source>
</evidence>
<evidence type="ECO:0000259" key="4">
    <source>
        <dbReference type="PROSITE" id="PS50949"/>
    </source>
</evidence>
<dbReference type="InterPro" id="IPR000524">
    <property type="entry name" value="Tscrpt_reg_HTH_GntR"/>
</dbReference>
<dbReference type="GO" id="GO:0003677">
    <property type="term" value="F:DNA binding"/>
    <property type="evidence" value="ECO:0007669"/>
    <property type="project" value="UniProtKB-KW"/>
</dbReference>
<evidence type="ECO:0000313" key="6">
    <source>
        <dbReference type="Proteomes" id="UP000184375"/>
    </source>
</evidence>
<dbReference type="PANTHER" id="PTHR44846:SF1">
    <property type="entry name" value="MANNOSYL-D-GLYCERATE TRANSPORT_METABOLISM SYSTEM REPRESSOR MNGR-RELATED"/>
    <property type="match status" value="1"/>
</dbReference>
<dbReference type="PRINTS" id="PR00035">
    <property type="entry name" value="HTHGNTR"/>
</dbReference>
<dbReference type="STRING" id="447595.SAMN05660826_01981"/>
<evidence type="ECO:0000313" key="5">
    <source>
        <dbReference type="EMBL" id="SHM79877.1"/>
    </source>
</evidence>
<gene>
    <name evidence="5" type="ORF">SAMN05660826_01981</name>
</gene>
<keyword evidence="1" id="KW-0805">Transcription regulation</keyword>
<dbReference type="Proteomes" id="UP000184375">
    <property type="component" value="Unassembled WGS sequence"/>
</dbReference>
<dbReference type="SMART" id="SM00345">
    <property type="entry name" value="HTH_GNTR"/>
    <property type="match status" value="1"/>
</dbReference>
<dbReference type="SUPFAM" id="SSF46785">
    <property type="entry name" value="Winged helix' DNA-binding domain"/>
    <property type="match status" value="1"/>
</dbReference>
<keyword evidence="6" id="KW-1185">Reference proteome</keyword>
<name>A0A1M7LNQ0_9FIRM</name>
<dbReference type="Gene3D" id="3.40.1410.10">
    <property type="entry name" value="Chorismate lyase-like"/>
    <property type="match status" value="1"/>
</dbReference>
<dbReference type="Gene3D" id="1.10.10.10">
    <property type="entry name" value="Winged helix-like DNA-binding domain superfamily/Winged helix DNA-binding domain"/>
    <property type="match status" value="1"/>
</dbReference>
<dbReference type="CDD" id="cd07377">
    <property type="entry name" value="WHTH_GntR"/>
    <property type="match status" value="1"/>
</dbReference>